<evidence type="ECO:0000313" key="2">
    <source>
        <dbReference type="EMBL" id="RVU71814.1"/>
    </source>
</evidence>
<sequence length="217" mass="25063">MEMIQINKPNYKKVQQTAYSILETHPYFFNMSFPISPIDIIQNVPNIKLETYSNLAVLTESSNDEIAEMLDSEEGSTFFDPTQNRYVIAFNENRNEHRIRFTLAHELGHIYLGHLLENAPDDLYKIQETEANYFAKRLLVPQPFICKALEITDLQTLNTSDISILFNVSMEVAGYSINNYNCLPFTPRNDEMCKPFIKGINRQMTILQMAHRISPSA</sequence>
<proteinExistence type="predicted"/>
<reference evidence="2 3" key="1">
    <citation type="submission" date="2018-12" db="EMBL/GenBank/DDBJ databases">
        <authorList>
            <person name="Meng J."/>
        </authorList>
    </citation>
    <scope>NUCLEOTIDE SEQUENCE [LARGE SCALE GENOMIC DNA]</scope>
    <source>
        <strain evidence="2 3">HT111-2</strain>
    </source>
</reference>
<dbReference type="Proteomes" id="UP000288291">
    <property type="component" value="Unassembled WGS sequence"/>
</dbReference>
<protein>
    <submittedName>
        <fullName evidence="2">ImmA/IrrE family metallo-endopeptidase</fullName>
    </submittedName>
</protein>
<evidence type="ECO:0000313" key="3">
    <source>
        <dbReference type="Proteomes" id="UP000288291"/>
    </source>
</evidence>
<feature type="domain" description="IrrE N-terminal-like" evidence="1">
    <location>
        <begin position="75"/>
        <end position="177"/>
    </location>
</feature>
<keyword evidence="3" id="KW-1185">Reference proteome</keyword>
<evidence type="ECO:0000259" key="1">
    <source>
        <dbReference type="Pfam" id="PF06114"/>
    </source>
</evidence>
<dbReference type="RefSeq" id="WP_127796123.1">
    <property type="nucleotide sequence ID" value="NZ_ML136871.1"/>
</dbReference>
<dbReference type="AlphaFoldDB" id="A0A437SY04"/>
<dbReference type="Pfam" id="PF06114">
    <property type="entry name" value="Peptidase_M78"/>
    <property type="match status" value="1"/>
</dbReference>
<dbReference type="PANTHER" id="PTHR43236:SF1">
    <property type="entry name" value="BLL7220 PROTEIN"/>
    <property type="match status" value="1"/>
</dbReference>
<gene>
    <name evidence="2" type="ORF">EJK17_00635</name>
</gene>
<name>A0A437SY04_9LACO</name>
<dbReference type="EMBL" id="RXIA01000001">
    <property type="protein sequence ID" value="RVU71814.1"/>
    <property type="molecule type" value="Genomic_DNA"/>
</dbReference>
<comment type="caution">
    <text evidence="2">The sequence shown here is derived from an EMBL/GenBank/DDBJ whole genome shotgun (WGS) entry which is preliminary data.</text>
</comment>
<dbReference type="InterPro" id="IPR010359">
    <property type="entry name" value="IrrE_HExxH"/>
</dbReference>
<accession>A0A437SY04</accession>
<organism evidence="2 3">
    <name type="scientific">Lactobacillus xujianguonis</name>
    <dbReference type="NCBI Taxonomy" id="2495899"/>
    <lineage>
        <taxon>Bacteria</taxon>
        <taxon>Bacillati</taxon>
        <taxon>Bacillota</taxon>
        <taxon>Bacilli</taxon>
        <taxon>Lactobacillales</taxon>
        <taxon>Lactobacillaceae</taxon>
        <taxon>Lactobacillus</taxon>
    </lineage>
</organism>
<dbReference type="InterPro" id="IPR052345">
    <property type="entry name" value="Rad_response_metalloprotease"/>
</dbReference>
<dbReference type="Gene3D" id="1.10.10.2910">
    <property type="match status" value="1"/>
</dbReference>
<dbReference type="PANTHER" id="PTHR43236">
    <property type="entry name" value="ANTITOXIN HIGA1"/>
    <property type="match status" value="1"/>
</dbReference>